<organism evidence="3 4">
    <name type="scientific">Congregibacter brevis</name>
    <dbReference type="NCBI Taxonomy" id="3081201"/>
    <lineage>
        <taxon>Bacteria</taxon>
        <taxon>Pseudomonadati</taxon>
        <taxon>Pseudomonadota</taxon>
        <taxon>Gammaproteobacteria</taxon>
        <taxon>Cellvibrionales</taxon>
        <taxon>Halieaceae</taxon>
        <taxon>Congregibacter</taxon>
    </lineage>
</organism>
<evidence type="ECO:0000313" key="4">
    <source>
        <dbReference type="Proteomes" id="UP001626549"/>
    </source>
</evidence>
<dbReference type="Pfam" id="PF07284">
    <property type="entry name" value="BCHF"/>
    <property type="match status" value="1"/>
</dbReference>
<evidence type="ECO:0000256" key="1">
    <source>
        <dbReference type="SAM" id="MobiDB-lite"/>
    </source>
</evidence>
<feature type="transmembrane region" description="Helical" evidence="2">
    <location>
        <begin position="67"/>
        <end position="84"/>
    </location>
</feature>
<evidence type="ECO:0000313" key="3">
    <source>
        <dbReference type="EMBL" id="WOJ96436.1"/>
    </source>
</evidence>
<keyword evidence="2" id="KW-1133">Transmembrane helix</keyword>
<feature type="transmembrane region" description="Helical" evidence="2">
    <location>
        <begin position="130"/>
        <end position="149"/>
    </location>
</feature>
<dbReference type="NCBIfam" id="TIGR02020">
    <property type="entry name" value="BchF"/>
    <property type="match status" value="1"/>
</dbReference>
<dbReference type="Proteomes" id="UP001626549">
    <property type="component" value="Chromosome"/>
</dbReference>
<sequence length="172" mass="19212">MALQKERGRPNTPLYTPDQRQRRDATRWTLVQGLLAPLQFLVFLISLVLVLNYMINGSGLEAAATSVIVKTLVLLTIMVTGAIWEKVVFGQYLFAPAFFWEDVVSFGVIALHVAYVLCWLAGYGTPQQQMWIALAAYGTYVINAAQFLMKLQAARQDEPDKELDMGLQGALK</sequence>
<proteinExistence type="predicted"/>
<dbReference type="RefSeq" id="WP_407327116.1">
    <property type="nucleotide sequence ID" value="NZ_CP136865.1"/>
</dbReference>
<dbReference type="InterPro" id="IPR009905">
    <property type="entry name" value="BCHF"/>
</dbReference>
<gene>
    <name evidence="3" type="primary">bchF</name>
    <name evidence="3" type="ORF">R0137_14450</name>
</gene>
<accession>A0ABZ0IEH1</accession>
<keyword evidence="2" id="KW-0812">Transmembrane</keyword>
<dbReference type="EMBL" id="CP136865">
    <property type="protein sequence ID" value="WOJ96436.1"/>
    <property type="molecule type" value="Genomic_DNA"/>
</dbReference>
<reference evidence="3 4" key="1">
    <citation type="submission" date="2023-10" db="EMBL/GenBank/DDBJ databases">
        <title>Two novel species belonging to the OM43/NOR5 clade.</title>
        <authorList>
            <person name="Park M."/>
        </authorList>
    </citation>
    <scope>NUCLEOTIDE SEQUENCE [LARGE SCALE GENOMIC DNA]</scope>
    <source>
        <strain evidence="3 4">IMCC45268</strain>
    </source>
</reference>
<feature type="region of interest" description="Disordered" evidence="1">
    <location>
        <begin position="1"/>
        <end position="20"/>
    </location>
</feature>
<evidence type="ECO:0000256" key="2">
    <source>
        <dbReference type="SAM" id="Phobius"/>
    </source>
</evidence>
<keyword evidence="4" id="KW-1185">Reference proteome</keyword>
<name>A0ABZ0IEH1_9GAMM</name>
<feature type="transmembrane region" description="Helical" evidence="2">
    <location>
        <begin position="104"/>
        <end position="123"/>
    </location>
</feature>
<keyword evidence="2" id="KW-0472">Membrane</keyword>
<protein>
    <submittedName>
        <fullName evidence="3">2-vinyl bacteriochlorophyllide hydratase</fullName>
    </submittedName>
</protein>
<feature type="transmembrane region" description="Helical" evidence="2">
    <location>
        <begin position="34"/>
        <end position="55"/>
    </location>
</feature>